<organism evidence="3 4">
    <name type="scientific">Fragilariopsis cylindrus CCMP1102</name>
    <dbReference type="NCBI Taxonomy" id="635003"/>
    <lineage>
        <taxon>Eukaryota</taxon>
        <taxon>Sar</taxon>
        <taxon>Stramenopiles</taxon>
        <taxon>Ochrophyta</taxon>
        <taxon>Bacillariophyta</taxon>
        <taxon>Bacillariophyceae</taxon>
        <taxon>Bacillariophycidae</taxon>
        <taxon>Bacillariales</taxon>
        <taxon>Bacillariaceae</taxon>
        <taxon>Fragilariopsis</taxon>
    </lineage>
</organism>
<accession>A0A1E7FTI8</accession>
<feature type="non-terminal residue" evidence="3">
    <location>
        <position position="212"/>
    </location>
</feature>
<gene>
    <name evidence="3" type="ORF">FRACYDRAFT_143385</name>
</gene>
<dbReference type="SUPFAM" id="SSF46565">
    <property type="entry name" value="Chaperone J-domain"/>
    <property type="match status" value="1"/>
</dbReference>
<dbReference type="PANTHER" id="PTHR15606">
    <property type="entry name" value="DNAJ HOMOLOG SUBFAMILY C MEMBER 8/LIPOPOLYSACCHARIDE SPECIFIC RESPONSE-7-RELATED"/>
    <property type="match status" value="1"/>
</dbReference>
<dbReference type="InterPro" id="IPR042858">
    <property type="entry name" value="DNAJC8"/>
</dbReference>
<feature type="region of interest" description="Disordered" evidence="1">
    <location>
        <begin position="157"/>
        <end position="212"/>
    </location>
</feature>
<feature type="region of interest" description="Disordered" evidence="1">
    <location>
        <begin position="104"/>
        <end position="130"/>
    </location>
</feature>
<reference evidence="3 4" key="1">
    <citation type="submission" date="2016-09" db="EMBL/GenBank/DDBJ databases">
        <title>Extensive genetic diversity and differential bi-allelic expression allows diatom success in the polar Southern Ocean.</title>
        <authorList>
            <consortium name="DOE Joint Genome Institute"/>
            <person name="Mock T."/>
            <person name="Otillar R.P."/>
            <person name="Strauss J."/>
            <person name="Dupont C."/>
            <person name="Frickenhaus S."/>
            <person name="Maumus F."/>
            <person name="Mcmullan M."/>
            <person name="Sanges R."/>
            <person name="Schmutz J."/>
            <person name="Toseland A."/>
            <person name="Valas R."/>
            <person name="Veluchamy A."/>
            <person name="Ward B.J."/>
            <person name="Allen A."/>
            <person name="Barry K."/>
            <person name="Falciatore A."/>
            <person name="Ferrante M."/>
            <person name="Fortunato A.E."/>
            <person name="Gloeckner G."/>
            <person name="Gruber A."/>
            <person name="Hipkin R."/>
            <person name="Janech M."/>
            <person name="Kroth P."/>
            <person name="Leese F."/>
            <person name="Lindquist E."/>
            <person name="Lyon B.R."/>
            <person name="Martin J."/>
            <person name="Mayer C."/>
            <person name="Parker M."/>
            <person name="Quesneville H."/>
            <person name="Raymond J."/>
            <person name="Uhlig C."/>
            <person name="Valentin K.U."/>
            <person name="Worden A.Z."/>
            <person name="Armbrust E.V."/>
            <person name="Bowler C."/>
            <person name="Green B."/>
            <person name="Moulton V."/>
            <person name="Van Oosterhout C."/>
            <person name="Grigoriev I."/>
        </authorList>
    </citation>
    <scope>NUCLEOTIDE SEQUENCE [LARGE SCALE GENOMIC DNA]</scope>
    <source>
        <strain evidence="3 4">CCMP1102</strain>
    </source>
</reference>
<feature type="domain" description="J" evidence="2">
    <location>
        <begin position="20"/>
        <end position="93"/>
    </location>
</feature>
<dbReference type="CDD" id="cd06257">
    <property type="entry name" value="DnaJ"/>
    <property type="match status" value="1"/>
</dbReference>
<proteinExistence type="predicted"/>
<sequence length="212" mass="25699">TTQEQIDRLIQPRFEWRNLNPFFVLQLPAATATEDDISRRYKAISLLLHPDKNQAKLSTEEEKDRCQLAYDQVQKAKIILADEDRKRYIQSLVEEGMKLGENKWRKENKQQQQQQHQHNTKNKTDNGDKSSVVSLEVIQEREVMRIFAQVEIKRKDVEDRERKFAQREQKQEDDQSEKERNERKFDKKWRNEERVDKRVGNWRDFETNKKKK</sequence>
<dbReference type="PROSITE" id="PS50076">
    <property type="entry name" value="DNAJ_2"/>
    <property type="match status" value="1"/>
</dbReference>
<dbReference type="EMBL" id="KV784354">
    <property type="protein sequence ID" value="OEU21133.1"/>
    <property type="molecule type" value="Genomic_DNA"/>
</dbReference>
<feature type="non-terminal residue" evidence="3">
    <location>
        <position position="1"/>
    </location>
</feature>
<dbReference type="GO" id="GO:0005634">
    <property type="term" value="C:nucleus"/>
    <property type="evidence" value="ECO:0007669"/>
    <property type="project" value="TreeGrafter"/>
</dbReference>
<dbReference type="AlphaFoldDB" id="A0A1E7FTI8"/>
<dbReference type="OrthoDB" id="2423701at2759"/>
<dbReference type="Proteomes" id="UP000095751">
    <property type="component" value="Unassembled WGS sequence"/>
</dbReference>
<dbReference type="KEGG" id="fcy:FRACYDRAFT_143385"/>
<dbReference type="PANTHER" id="PTHR15606:SF4">
    <property type="entry name" value="DNAJ HOMOLOG SUBFAMILY C MEMBER 8"/>
    <property type="match status" value="1"/>
</dbReference>
<dbReference type="Gene3D" id="1.10.287.110">
    <property type="entry name" value="DnaJ domain"/>
    <property type="match status" value="1"/>
</dbReference>
<dbReference type="InterPro" id="IPR001623">
    <property type="entry name" value="DnaJ_domain"/>
</dbReference>
<evidence type="ECO:0000259" key="2">
    <source>
        <dbReference type="PROSITE" id="PS50076"/>
    </source>
</evidence>
<evidence type="ECO:0000313" key="4">
    <source>
        <dbReference type="Proteomes" id="UP000095751"/>
    </source>
</evidence>
<protein>
    <recommendedName>
        <fullName evidence="2">J domain-containing protein</fullName>
    </recommendedName>
</protein>
<dbReference type="InterPro" id="IPR036869">
    <property type="entry name" value="J_dom_sf"/>
</dbReference>
<keyword evidence="4" id="KW-1185">Reference proteome</keyword>
<dbReference type="InParanoid" id="A0A1E7FTI8"/>
<dbReference type="Pfam" id="PF00226">
    <property type="entry name" value="DnaJ"/>
    <property type="match status" value="1"/>
</dbReference>
<dbReference type="SMART" id="SM00271">
    <property type="entry name" value="DnaJ"/>
    <property type="match status" value="1"/>
</dbReference>
<name>A0A1E7FTI8_9STRA</name>
<evidence type="ECO:0000313" key="3">
    <source>
        <dbReference type="EMBL" id="OEU21133.1"/>
    </source>
</evidence>
<evidence type="ECO:0000256" key="1">
    <source>
        <dbReference type="SAM" id="MobiDB-lite"/>
    </source>
</evidence>